<dbReference type="Pfam" id="PF13561">
    <property type="entry name" value="adh_short_C2"/>
    <property type="match status" value="1"/>
</dbReference>
<keyword evidence="3" id="KW-0560">Oxidoreductase</keyword>
<keyword evidence="5" id="KW-1185">Reference proteome</keyword>
<dbReference type="PRINTS" id="PR00081">
    <property type="entry name" value="GDHRDH"/>
</dbReference>
<dbReference type="AlphaFoldDB" id="A0AA52H9L7"/>
<name>A0AA52H9L7_9PROT</name>
<dbReference type="GO" id="GO:0016491">
    <property type="term" value="F:oxidoreductase activity"/>
    <property type="evidence" value="ECO:0007669"/>
    <property type="project" value="UniProtKB-KW"/>
</dbReference>
<reference evidence="4" key="1">
    <citation type="submission" date="2023-04" db="EMBL/GenBank/DDBJ databases">
        <title>Complete genome sequence of Temperatibacter marinus.</title>
        <authorList>
            <person name="Rong J.-C."/>
            <person name="Yi M.-L."/>
            <person name="Zhao Q."/>
        </authorList>
    </citation>
    <scope>NUCLEOTIDE SEQUENCE</scope>
    <source>
        <strain evidence="4">NBRC 110045</strain>
    </source>
</reference>
<dbReference type="InterPro" id="IPR020904">
    <property type="entry name" value="Sc_DH/Rdtase_CS"/>
</dbReference>
<dbReference type="InterPro" id="IPR036291">
    <property type="entry name" value="NAD(P)-bd_dom_sf"/>
</dbReference>
<dbReference type="RefSeq" id="WP_310797650.1">
    <property type="nucleotide sequence ID" value="NZ_CP123872.1"/>
</dbReference>
<dbReference type="InterPro" id="IPR052178">
    <property type="entry name" value="Sec_Metab_Biosynth_SDR"/>
</dbReference>
<dbReference type="EMBL" id="CP123872">
    <property type="protein sequence ID" value="WND01820.1"/>
    <property type="molecule type" value="Genomic_DNA"/>
</dbReference>
<dbReference type="InterPro" id="IPR002347">
    <property type="entry name" value="SDR_fam"/>
</dbReference>
<protein>
    <submittedName>
        <fullName evidence="4">SDR family oxidoreductase</fullName>
    </submittedName>
</protein>
<evidence type="ECO:0000256" key="2">
    <source>
        <dbReference type="ARBA" id="ARBA00022857"/>
    </source>
</evidence>
<evidence type="ECO:0000313" key="5">
    <source>
        <dbReference type="Proteomes" id="UP001268683"/>
    </source>
</evidence>
<sequence length="268" mass="28187">MANFEQLFDISGKVALVTGGGSGIGEMMTEALVEAGCKVFIASRKYGPLKEVADRLNAIGPGTVDVLTADLSTEEGLNGLVSQLKEATSKLDILCNNSGATWGAATEDYPREAWDKIININLTAVGDLTLKLAPLLEKSGSKDDPSRIINTGSVMGTRAMASSGGANKVFSYNASKAAVHHLTKVFANEFTQKNITVNAIAPGPFQSRMMAFATDTEEKRDMMGKTVPLGRIGSPDDMTCVIRYLCSKGGGYITGAIIPIDGGISAMP</sequence>
<gene>
    <name evidence="4" type="ORF">QGN29_09675</name>
</gene>
<keyword evidence="2" id="KW-0521">NADP</keyword>
<dbReference type="PANTHER" id="PTHR43618">
    <property type="entry name" value="7-ALPHA-HYDROXYSTEROID DEHYDROGENASE"/>
    <property type="match status" value="1"/>
</dbReference>
<organism evidence="4 5">
    <name type="scientific">Temperatibacter marinus</name>
    <dbReference type="NCBI Taxonomy" id="1456591"/>
    <lineage>
        <taxon>Bacteria</taxon>
        <taxon>Pseudomonadati</taxon>
        <taxon>Pseudomonadota</taxon>
        <taxon>Alphaproteobacteria</taxon>
        <taxon>Kordiimonadales</taxon>
        <taxon>Temperatibacteraceae</taxon>
        <taxon>Temperatibacter</taxon>
    </lineage>
</organism>
<evidence type="ECO:0000313" key="4">
    <source>
        <dbReference type="EMBL" id="WND01820.1"/>
    </source>
</evidence>
<dbReference type="KEGG" id="tmk:QGN29_09675"/>
<dbReference type="PRINTS" id="PR00080">
    <property type="entry name" value="SDRFAMILY"/>
</dbReference>
<dbReference type="FunFam" id="3.40.50.720:FF:000084">
    <property type="entry name" value="Short-chain dehydrogenase reductase"/>
    <property type="match status" value="1"/>
</dbReference>
<dbReference type="Gene3D" id="3.40.50.720">
    <property type="entry name" value="NAD(P)-binding Rossmann-like Domain"/>
    <property type="match status" value="1"/>
</dbReference>
<evidence type="ECO:0000256" key="3">
    <source>
        <dbReference type="ARBA" id="ARBA00023002"/>
    </source>
</evidence>
<dbReference type="PROSITE" id="PS00061">
    <property type="entry name" value="ADH_SHORT"/>
    <property type="match status" value="1"/>
</dbReference>
<dbReference type="Proteomes" id="UP001268683">
    <property type="component" value="Chromosome"/>
</dbReference>
<proteinExistence type="inferred from homology"/>
<dbReference type="SUPFAM" id="SSF51735">
    <property type="entry name" value="NAD(P)-binding Rossmann-fold domains"/>
    <property type="match status" value="1"/>
</dbReference>
<dbReference type="PANTHER" id="PTHR43618:SF8">
    <property type="entry name" value="7ALPHA-HYDROXYSTEROID DEHYDROGENASE"/>
    <property type="match status" value="1"/>
</dbReference>
<evidence type="ECO:0000256" key="1">
    <source>
        <dbReference type="ARBA" id="ARBA00006484"/>
    </source>
</evidence>
<comment type="similarity">
    <text evidence="1">Belongs to the short-chain dehydrogenases/reductases (SDR) family.</text>
</comment>
<accession>A0AA52H9L7</accession>